<keyword evidence="3" id="KW-1185">Reference proteome</keyword>
<name>A0ABS9MDU1_9FIRM</name>
<organism evidence="2 3">
    <name type="scientific">Intestinimonas massiliensis</name>
    <name type="common">ex Afouda et al. 2020</name>
    <dbReference type="NCBI Taxonomy" id="1673721"/>
    <lineage>
        <taxon>Bacteria</taxon>
        <taxon>Bacillati</taxon>
        <taxon>Bacillota</taxon>
        <taxon>Clostridia</taxon>
        <taxon>Eubacteriales</taxon>
        <taxon>Intestinimonas</taxon>
    </lineage>
</organism>
<accession>A0ABS9MDU1</accession>
<comment type="caution">
    <text evidence="2">The sequence shown here is derived from an EMBL/GenBank/DDBJ whole genome shotgun (WGS) entry which is preliminary data.</text>
</comment>
<sequence length="90" mass="10311">MYKQTVKIPSKTVNTQHFIWESRDGGYPDEIIVEDEDGKRIRYIRSRPGSLRDWAQSCTTKGFFLLWIASFWVGVVVQVFTSLIRAGAVG</sequence>
<dbReference type="Proteomes" id="UP001200313">
    <property type="component" value="Unassembled WGS sequence"/>
</dbReference>
<proteinExistence type="predicted"/>
<reference evidence="2 3" key="1">
    <citation type="submission" date="2022-01" db="EMBL/GenBank/DDBJ databases">
        <title>Collection of gut derived symbiotic bacterial strains cultured from healthy donors.</title>
        <authorList>
            <person name="Lin H."/>
            <person name="Kohout C."/>
            <person name="Waligurski E."/>
            <person name="Pamer E.G."/>
        </authorList>
    </citation>
    <scope>NUCLEOTIDE SEQUENCE [LARGE SCALE GENOMIC DNA]</scope>
    <source>
        <strain evidence="2 3">DFI.3.7</strain>
    </source>
</reference>
<dbReference type="RefSeq" id="WP_178625672.1">
    <property type="nucleotide sequence ID" value="NZ_JAKNJB010000053.1"/>
</dbReference>
<keyword evidence="1" id="KW-1133">Transmembrane helix</keyword>
<evidence type="ECO:0000313" key="2">
    <source>
        <dbReference type="EMBL" id="MCG4528979.1"/>
    </source>
</evidence>
<keyword evidence="1" id="KW-0472">Membrane</keyword>
<gene>
    <name evidence="2" type="ORF">L0P79_18240</name>
</gene>
<protein>
    <submittedName>
        <fullName evidence="2">Uncharacterized protein</fullName>
    </submittedName>
</protein>
<keyword evidence="1" id="KW-0812">Transmembrane</keyword>
<evidence type="ECO:0000313" key="3">
    <source>
        <dbReference type="Proteomes" id="UP001200313"/>
    </source>
</evidence>
<feature type="transmembrane region" description="Helical" evidence="1">
    <location>
        <begin position="62"/>
        <end position="84"/>
    </location>
</feature>
<dbReference type="EMBL" id="JAKNJB010000053">
    <property type="protein sequence ID" value="MCG4528979.1"/>
    <property type="molecule type" value="Genomic_DNA"/>
</dbReference>
<evidence type="ECO:0000256" key="1">
    <source>
        <dbReference type="SAM" id="Phobius"/>
    </source>
</evidence>